<keyword evidence="1" id="KW-0378">Hydrolase</keyword>
<dbReference type="InterPro" id="IPR023198">
    <property type="entry name" value="PGP-like_dom2"/>
</dbReference>
<dbReference type="Pfam" id="PF13419">
    <property type="entry name" value="HAD_2"/>
    <property type="match status" value="1"/>
</dbReference>
<dbReference type="SFLD" id="SFLDS00003">
    <property type="entry name" value="Haloacid_Dehalogenase"/>
    <property type="match status" value="1"/>
</dbReference>
<dbReference type="SFLD" id="SFLDG01129">
    <property type="entry name" value="C1.5:_HAD__Beta-PGM__Phosphata"/>
    <property type="match status" value="1"/>
</dbReference>
<dbReference type="GO" id="GO:0005829">
    <property type="term" value="C:cytosol"/>
    <property type="evidence" value="ECO:0007669"/>
    <property type="project" value="TreeGrafter"/>
</dbReference>
<dbReference type="InterPro" id="IPR050155">
    <property type="entry name" value="HAD-like_hydrolase_sf"/>
</dbReference>
<dbReference type="GO" id="GO:0006281">
    <property type="term" value="P:DNA repair"/>
    <property type="evidence" value="ECO:0007669"/>
    <property type="project" value="TreeGrafter"/>
</dbReference>
<dbReference type="InterPro" id="IPR023214">
    <property type="entry name" value="HAD_sf"/>
</dbReference>
<dbReference type="SUPFAM" id="SSF56784">
    <property type="entry name" value="HAD-like"/>
    <property type="match status" value="1"/>
</dbReference>
<reference evidence="1" key="1">
    <citation type="submission" date="2020-11" db="EMBL/GenBank/DDBJ databases">
        <authorList>
            <person name="Kim M.K."/>
        </authorList>
    </citation>
    <scope>NUCLEOTIDE SEQUENCE</scope>
    <source>
        <strain evidence="1">BT350</strain>
    </source>
</reference>
<dbReference type="Gene3D" id="3.40.50.1000">
    <property type="entry name" value="HAD superfamily/HAD-like"/>
    <property type="match status" value="1"/>
</dbReference>
<dbReference type="PANTHER" id="PTHR43434">
    <property type="entry name" value="PHOSPHOGLYCOLATE PHOSPHATASE"/>
    <property type="match status" value="1"/>
</dbReference>
<protein>
    <submittedName>
        <fullName evidence="1">HAD-IA family hydrolase</fullName>
    </submittedName>
</protein>
<dbReference type="PANTHER" id="PTHR43434:SF24">
    <property type="entry name" value="HYDROLASE-RELATED"/>
    <property type="match status" value="1"/>
</dbReference>
<keyword evidence="2" id="KW-1185">Reference proteome</keyword>
<dbReference type="NCBIfam" id="TIGR01549">
    <property type="entry name" value="HAD-SF-IA-v1"/>
    <property type="match status" value="1"/>
</dbReference>
<evidence type="ECO:0000313" key="2">
    <source>
        <dbReference type="Proteomes" id="UP000599312"/>
    </source>
</evidence>
<organism evidence="1 2">
    <name type="scientific">Microvirga alba</name>
    <dbReference type="NCBI Taxonomy" id="2791025"/>
    <lineage>
        <taxon>Bacteria</taxon>
        <taxon>Pseudomonadati</taxon>
        <taxon>Pseudomonadota</taxon>
        <taxon>Alphaproteobacteria</taxon>
        <taxon>Hyphomicrobiales</taxon>
        <taxon>Methylobacteriaceae</taxon>
        <taxon>Microvirga</taxon>
    </lineage>
</organism>
<dbReference type="InterPro" id="IPR041492">
    <property type="entry name" value="HAD_2"/>
</dbReference>
<comment type="caution">
    <text evidence="1">The sequence shown here is derived from an EMBL/GenBank/DDBJ whole genome shotgun (WGS) entry which is preliminary data.</text>
</comment>
<dbReference type="EMBL" id="JADQDO010000005">
    <property type="protein sequence ID" value="MBF9234208.1"/>
    <property type="molecule type" value="Genomic_DNA"/>
</dbReference>
<dbReference type="Proteomes" id="UP000599312">
    <property type="component" value="Unassembled WGS sequence"/>
</dbReference>
<accession>A0A931BQJ3</accession>
<dbReference type="GO" id="GO:0008967">
    <property type="term" value="F:phosphoglycolate phosphatase activity"/>
    <property type="evidence" value="ECO:0007669"/>
    <property type="project" value="TreeGrafter"/>
</dbReference>
<dbReference type="Gene3D" id="1.10.150.240">
    <property type="entry name" value="Putative phosphatase, domain 2"/>
    <property type="match status" value="1"/>
</dbReference>
<dbReference type="InterPro" id="IPR036412">
    <property type="entry name" value="HAD-like_sf"/>
</dbReference>
<dbReference type="SFLD" id="SFLDG01135">
    <property type="entry name" value="C1.5.6:_HAD__Beta-PGM__Phospha"/>
    <property type="match status" value="1"/>
</dbReference>
<dbReference type="InterPro" id="IPR006439">
    <property type="entry name" value="HAD-SF_hydro_IA"/>
</dbReference>
<dbReference type="AlphaFoldDB" id="A0A931BQJ3"/>
<evidence type="ECO:0000313" key="1">
    <source>
        <dbReference type="EMBL" id="MBF9234208.1"/>
    </source>
</evidence>
<proteinExistence type="predicted"/>
<name>A0A931BQJ3_9HYPH</name>
<gene>
    <name evidence="1" type="ORF">I2H38_12575</name>
</gene>
<dbReference type="RefSeq" id="WP_196272192.1">
    <property type="nucleotide sequence ID" value="NZ_JADQDO010000005.1"/>
</dbReference>
<sequence>MKLVLFDVDGTLVDSQNIIVAAQQVAFAAHGLEAPSRERSLSIVGLSLIEAFTMLAGPHAPVESLTQSYKDAFATLRLDPAHAEPLFPGALDCLDWLSKREDVILGIATGKTRRGVAHLLERHEWHGVFSTIQTADDAPSKPHPAMIQQAMAEVGVEPHETLMIGDSSFDMAMARAAGVLPVGVSWGFQPVTALNEAGAHHIVDSYAELGTILTGFLRSPSQAANPAPMSLS</sequence>